<feature type="transmembrane region" description="Helical" evidence="8">
    <location>
        <begin position="393"/>
        <end position="414"/>
    </location>
</feature>
<name>A0A497XE61_9PROT</name>
<gene>
    <name evidence="10" type="ORF">DFR35_1938</name>
</gene>
<dbReference type="AlphaFoldDB" id="A0A497XE61"/>
<dbReference type="Proteomes" id="UP000268908">
    <property type="component" value="Unassembled WGS sequence"/>
</dbReference>
<dbReference type="PANTHER" id="PTHR33908:SF11">
    <property type="entry name" value="MEMBRANE PROTEIN"/>
    <property type="match status" value="1"/>
</dbReference>
<evidence type="ECO:0000256" key="3">
    <source>
        <dbReference type="ARBA" id="ARBA00022676"/>
    </source>
</evidence>
<keyword evidence="2" id="KW-1003">Cell membrane</keyword>
<evidence type="ECO:0000256" key="7">
    <source>
        <dbReference type="ARBA" id="ARBA00023136"/>
    </source>
</evidence>
<evidence type="ECO:0000259" key="9">
    <source>
        <dbReference type="Pfam" id="PF13231"/>
    </source>
</evidence>
<evidence type="ECO:0000256" key="6">
    <source>
        <dbReference type="ARBA" id="ARBA00022989"/>
    </source>
</evidence>
<evidence type="ECO:0000256" key="2">
    <source>
        <dbReference type="ARBA" id="ARBA00022475"/>
    </source>
</evidence>
<keyword evidence="4 10" id="KW-0808">Transferase</keyword>
<reference evidence="10 11" key="1">
    <citation type="submission" date="2018-10" db="EMBL/GenBank/DDBJ databases">
        <title>Genomic Encyclopedia of Type Strains, Phase IV (KMG-IV): sequencing the most valuable type-strain genomes for metagenomic binning, comparative biology and taxonomic classification.</title>
        <authorList>
            <person name="Goeker M."/>
        </authorList>
    </citation>
    <scope>NUCLEOTIDE SEQUENCE [LARGE SCALE GENOMIC DNA]</scope>
    <source>
        <strain evidence="10 11">DSM 26916</strain>
    </source>
</reference>
<dbReference type="InterPro" id="IPR050297">
    <property type="entry name" value="LipidA_mod_glycosyltrf_83"/>
</dbReference>
<feature type="transmembrane region" description="Helical" evidence="8">
    <location>
        <begin position="294"/>
        <end position="312"/>
    </location>
</feature>
<evidence type="ECO:0000256" key="8">
    <source>
        <dbReference type="SAM" id="Phobius"/>
    </source>
</evidence>
<comment type="subcellular location">
    <subcellularLocation>
        <location evidence="1">Cell membrane</location>
        <topology evidence="1">Multi-pass membrane protein</topology>
    </subcellularLocation>
</comment>
<dbReference type="GO" id="GO:0009103">
    <property type="term" value="P:lipopolysaccharide biosynthetic process"/>
    <property type="evidence" value="ECO:0007669"/>
    <property type="project" value="UniProtKB-ARBA"/>
</dbReference>
<feature type="transmembrane region" description="Helical" evidence="8">
    <location>
        <begin position="145"/>
        <end position="165"/>
    </location>
</feature>
<organism evidence="10 11">
    <name type="scientific">Sulfurisoma sediminicola</name>
    <dbReference type="NCBI Taxonomy" id="1381557"/>
    <lineage>
        <taxon>Bacteria</taxon>
        <taxon>Pseudomonadati</taxon>
        <taxon>Pseudomonadota</taxon>
        <taxon>Betaproteobacteria</taxon>
        <taxon>Nitrosomonadales</taxon>
        <taxon>Sterolibacteriaceae</taxon>
        <taxon>Sulfurisoma</taxon>
    </lineage>
</organism>
<dbReference type="PANTHER" id="PTHR33908">
    <property type="entry name" value="MANNOSYLTRANSFERASE YKCB-RELATED"/>
    <property type="match status" value="1"/>
</dbReference>
<evidence type="ECO:0000256" key="5">
    <source>
        <dbReference type="ARBA" id="ARBA00022692"/>
    </source>
</evidence>
<keyword evidence="11" id="KW-1185">Reference proteome</keyword>
<dbReference type="OrthoDB" id="9775035at2"/>
<feature type="transmembrane region" description="Helical" evidence="8">
    <location>
        <begin position="267"/>
        <end position="287"/>
    </location>
</feature>
<accession>A0A497XE61</accession>
<dbReference type="GO" id="GO:0016763">
    <property type="term" value="F:pentosyltransferase activity"/>
    <property type="evidence" value="ECO:0007669"/>
    <property type="project" value="TreeGrafter"/>
</dbReference>
<comment type="caution">
    <text evidence="10">The sequence shown here is derived from an EMBL/GenBank/DDBJ whole genome shotgun (WGS) entry which is preliminary data.</text>
</comment>
<feature type="transmembrane region" description="Helical" evidence="8">
    <location>
        <begin position="83"/>
        <end position="103"/>
    </location>
</feature>
<keyword evidence="6 8" id="KW-1133">Transmembrane helix</keyword>
<dbReference type="InterPro" id="IPR038731">
    <property type="entry name" value="RgtA/B/C-like"/>
</dbReference>
<dbReference type="RefSeq" id="WP_121242004.1">
    <property type="nucleotide sequence ID" value="NZ_BHVV01000008.1"/>
</dbReference>
<keyword evidence="7 8" id="KW-0472">Membrane</keyword>
<feature type="transmembrane region" description="Helical" evidence="8">
    <location>
        <begin position="177"/>
        <end position="206"/>
    </location>
</feature>
<keyword evidence="5 8" id="KW-0812">Transmembrane</keyword>
<evidence type="ECO:0000313" key="10">
    <source>
        <dbReference type="EMBL" id="RLJ65280.1"/>
    </source>
</evidence>
<evidence type="ECO:0000313" key="11">
    <source>
        <dbReference type="Proteomes" id="UP000268908"/>
    </source>
</evidence>
<dbReference type="Pfam" id="PF13231">
    <property type="entry name" value="PMT_2"/>
    <property type="match status" value="1"/>
</dbReference>
<dbReference type="GO" id="GO:0005886">
    <property type="term" value="C:plasma membrane"/>
    <property type="evidence" value="ECO:0007669"/>
    <property type="project" value="UniProtKB-SubCell"/>
</dbReference>
<feature type="transmembrane region" description="Helical" evidence="8">
    <location>
        <begin position="218"/>
        <end position="237"/>
    </location>
</feature>
<evidence type="ECO:0000256" key="1">
    <source>
        <dbReference type="ARBA" id="ARBA00004651"/>
    </source>
</evidence>
<sequence length="540" mass="58179">MRSGFGTLLLLLLAAGVLALGIWAPTGLTGKDEYLLGLRIPLEMMERDAWWIPFIDGEPRLKKPPFIYWLGRASFETFGPSLAAGRAVTVAFALLLLGCAAWLGRRLATSHAPHFTGDAEARWAGLLTAGVLLGTSGIASESRRLMLDMPVAALAIAAFCLYWSWLEKPRWSALLGAAALLAAALLTKGPTAVVIFGAALLALLLARRELWQPLLTRLPQQFAFAAVALALPVAWTLDVKSRHGAQLAAAAEHELEARGLWNISPNAAIGIVTLALPWSFVALHALWSHRHEAHARFLALWLGLSLLPFFFIHVFDRYLIASLLPLALACALALQAGTTPAWARRLGSLPPALVAIALCLLLWRWDKGGLWWLLAPVTAYFLWCWWRSRAHAGALIISAALLWSVGWGLAFPALGVNAVPAQVIELSRGRPVTLFMGPQPALLPALSGRALHQASRLTANDVAPGTLIAVRDEDTAALGAQTQALGVTPVPLFRYTALTSAGSGIRFARQGATAEDWKAAWATRSPAPLESTVHILEVKR</sequence>
<proteinExistence type="predicted"/>
<evidence type="ECO:0000256" key="4">
    <source>
        <dbReference type="ARBA" id="ARBA00022679"/>
    </source>
</evidence>
<dbReference type="EMBL" id="RCCI01000005">
    <property type="protein sequence ID" value="RLJ65280.1"/>
    <property type="molecule type" value="Genomic_DNA"/>
</dbReference>
<feature type="domain" description="Glycosyltransferase RgtA/B/C/D-like" evidence="9">
    <location>
        <begin position="62"/>
        <end position="234"/>
    </location>
</feature>
<feature type="transmembrane region" description="Helical" evidence="8">
    <location>
        <begin position="318"/>
        <end position="334"/>
    </location>
</feature>
<feature type="transmembrane region" description="Helical" evidence="8">
    <location>
        <begin position="369"/>
        <end position="386"/>
    </location>
</feature>
<keyword evidence="3" id="KW-0328">Glycosyltransferase</keyword>
<protein>
    <submittedName>
        <fullName evidence="10">4-amino-4-deoxy-L-arabinose transferase-like glycosyltransferase</fullName>
    </submittedName>
</protein>